<organism evidence="2">
    <name type="scientific">Tanacetum cinerariifolium</name>
    <name type="common">Dalmatian daisy</name>
    <name type="synonym">Chrysanthemum cinerariifolium</name>
    <dbReference type="NCBI Taxonomy" id="118510"/>
    <lineage>
        <taxon>Eukaryota</taxon>
        <taxon>Viridiplantae</taxon>
        <taxon>Streptophyta</taxon>
        <taxon>Embryophyta</taxon>
        <taxon>Tracheophyta</taxon>
        <taxon>Spermatophyta</taxon>
        <taxon>Magnoliopsida</taxon>
        <taxon>eudicotyledons</taxon>
        <taxon>Gunneridae</taxon>
        <taxon>Pentapetalae</taxon>
        <taxon>asterids</taxon>
        <taxon>campanulids</taxon>
        <taxon>Asterales</taxon>
        <taxon>Asteraceae</taxon>
        <taxon>Asteroideae</taxon>
        <taxon>Anthemideae</taxon>
        <taxon>Anthemidinae</taxon>
        <taxon>Tanacetum</taxon>
    </lineage>
</organism>
<feature type="compositionally biased region" description="Basic and acidic residues" evidence="1">
    <location>
        <begin position="435"/>
        <end position="448"/>
    </location>
</feature>
<sequence>MEGMANHSRIYVIPSHTKKVFGNMRMVGKEFSGKVTPLFPTMMVQAQEEMGEGSANPTDPHHTPTIIQPSTSQPLRKEKPRKTKRKNTELPQTSVPTKHVVDEAVNEEMDDSLEMATTTATSLDVEQDRGNINKTQSKATPSEPVSQETSSGGGLRRQDTMRDIIAQTRVKRLEKKRRSRTHGLKRLYKVRLSVRIESSADEASLDEEDASKQGSIFDINDNQDICMVNVHRDEDVFCVNDQDDTTMFDADKDLQGEEVVVEKEAAAKDVNDVKEVNASSITTYVSASAATTTAVSIDELTLAQALVKIKTSKPKAKGILMQEPSEATTTTAIIPTSKVQDKGKGIMIKPEIPMKKKAQISLDEELAYKLQAEEEEEEKIAREKAQQKPSLKNESFAEIQELFDKIMKKINSFVDFRMTEECTKKDEAVITQEGSSKRAGDGLEQERSKKQKVQVNKETEELKQCLQIILDDGDDVTIDATPLSSKPSIIIDYKVYKEGNKHYFQIFRADGNSQMYLTFSKMLKNFDREDLVLWRIVKDRFEKIDPVDYMDSLLLHNLKTMFEHHVEDNV</sequence>
<reference evidence="2" key="1">
    <citation type="journal article" date="2019" name="Sci. Rep.">
        <title>Draft genome of Tanacetum cinerariifolium, the natural source of mosquito coil.</title>
        <authorList>
            <person name="Yamashiro T."/>
            <person name="Shiraishi A."/>
            <person name="Satake H."/>
            <person name="Nakayama K."/>
        </authorList>
    </citation>
    <scope>NUCLEOTIDE SEQUENCE</scope>
</reference>
<evidence type="ECO:0000313" key="2">
    <source>
        <dbReference type="EMBL" id="GEU59391.1"/>
    </source>
</evidence>
<name>A0A6L2LCB0_TANCI</name>
<evidence type="ECO:0000256" key="1">
    <source>
        <dbReference type="SAM" id="MobiDB-lite"/>
    </source>
</evidence>
<gene>
    <name evidence="2" type="ORF">Tci_031369</name>
</gene>
<proteinExistence type="predicted"/>
<accession>A0A6L2LCB0</accession>
<feature type="region of interest" description="Disordered" evidence="1">
    <location>
        <begin position="120"/>
        <end position="163"/>
    </location>
</feature>
<protein>
    <submittedName>
        <fullName evidence="2">Uncharacterized protein</fullName>
    </submittedName>
</protein>
<feature type="compositionally biased region" description="Polar residues" evidence="1">
    <location>
        <begin position="65"/>
        <end position="74"/>
    </location>
</feature>
<comment type="caution">
    <text evidence="2">The sequence shown here is derived from an EMBL/GenBank/DDBJ whole genome shotgun (WGS) entry which is preliminary data.</text>
</comment>
<feature type="region of interest" description="Disordered" evidence="1">
    <location>
        <begin position="428"/>
        <end position="452"/>
    </location>
</feature>
<feature type="compositionally biased region" description="Polar residues" evidence="1">
    <location>
        <begin position="132"/>
        <end position="150"/>
    </location>
</feature>
<feature type="region of interest" description="Disordered" evidence="1">
    <location>
        <begin position="48"/>
        <end position="98"/>
    </location>
</feature>
<dbReference type="EMBL" id="BKCJ010004164">
    <property type="protein sequence ID" value="GEU59391.1"/>
    <property type="molecule type" value="Genomic_DNA"/>
</dbReference>
<dbReference type="AlphaFoldDB" id="A0A6L2LCB0"/>